<keyword evidence="10" id="KW-0406">Ion transport</keyword>
<evidence type="ECO:0000256" key="8">
    <source>
        <dbReference type="ARBA" id="ARBA00023053"/>
    </source>
</evidence>
<evidence type="ECO:0000313" key="14">
    <source>
        <dbReference type="Proteomes" id="UP001652623"/>
    </source>
</evidence>
<dbReference type="Gene3D" id="1.20.1420.30">
    <property type="entry name" value="NCX, central ion-binding region"/>
    <property type="match status" value="2"/>
</dbReference>
<feature type="transmembrane region" description="Helical" evidence="12">
    <location>
        <begin position="586"/>
        <end position="608"/>
    </location>
</feature>
<feature type="transmembrane region" description="Helical" evidence="12">
    <location>
        <begin position="221"/>
        <end position="241"/>
    </location>
</feature>
<evidence type="ECO:0000259" key="13">
    <source>
        <dbReference type="Pfam" id="PF01699"/>
    </source>
</evidence>
<feature type="transmembrane region" description="Helical" evidence="12">
    <location>
        <begin position="413"/>
        <end position="432"/>
    </location>
</feature>
<dbReference type="InterPro" id="IPR004837">
    <property type="entry name" value="NaCa_Exmemb"/>
</dbReference>
<feature type="transmembrane region" description="Helical" evidence="12">
    <location>
        <begin position="444"/>
        <end position="461"/>
    </location>
</feature>
<dbReference type="Pfam" id="PF01699">
    <property type="entry name" value="Na_Ca_ex"/>
    <property type="match status" value="2"/>
</dbReference>
<keyword evidence="5 12" id="KW-0812">Transmembrane</keyword>
<sequence>MAAPTSISISQSNKKLSLFLNISFLFLLSLFLIFHFQSYHPPLTSNSQVQYHQSNTIHSSVLNGIKIETCTGFHDCPDYQTKCLYIKTHLGCRPKGYINYLQIFYCNFDRFPILGHAFLLLWLAVLFYVLGNTASEYFCCSLESLSKILKLSPTIAGITLLSLGNGAPDVFASIVSFTRSGDGDVGLNSVLGGAFFVSSAVVGVISILISPLQISVDKTSFIRDVVFFLFSLSSLLAIFIIGRVTLLGSIFFVAIYFVYVTVVSATHFFFTKKGDYNDEDDDDEVVMDESETSMAAAVKKYPNNSIDDLEEAGIPLLGYVDHDQKIIVIRDQDDQNNQGFLNHYSSSTWYYFLGKFLKLLELPLYLPRRLTIPVVSQERWSKPFAVISVTLAPLLMATLCNTQREQVGSRSRLITYLTAGLIGMVLGNLAFVTTKKCSPPKKCLFPWLVGGFLMSVTWTYITAEELVSLLVSVGNIVGISPSILGLTVLAWGNSLGDLIANAAMAMHGGPDGAQIAISGCYAGPMFNTLIGVGFSLVISSWSDYPTPYEIPRDSTLYETVGFLMGGLLWALVVLPKKNMRLDRLLGSGLLAIYFCFLFLRLARVLGFLKFHGTSFVT</sequence>
<feature type="transmembrane region" description="Helical" evidence="12">
    <location>
        <begin position="556"/>
        <end position="574"/>
    </location>
</feature>
<evidence type="ECO:0000256" key="7">
    <source>
        <dbReference type="ARBA" id="ARBA00022989"/>
    </source>
</evidence>
<keyword evidence="9 12" id="KW-0472">Membrane</keyword>
<feature type="domain" description="Sodium/calcium exchanger membrane region" evidence="13">
    <location>
        <begin position="448"/>
        <end position="601"/>
    </location>
</feature>
<evidence type="ECO:0000256" key="4">
    <source>
        <dbReference type="ARBA" id="ARBA00022538"/>
    </source>
</evidence>
<evidence type="ECO:0000256" key="3">
    <source>
        <dbReference type="ARBA" id="ARBA00022449"/>
    </source>
</evidence>
<keyword evidence="8" id="KW-0915">Sodium</keyword>
<feature type="transmembrane region" description="Helical" evidence="12">
    <location>
        <begin position="16"/>
        <end position="36"/>
    </location>
</feature>
<evidence type="ECO:0000256" key="9">
    <source>
        <dbReference type="ARBA" id="ARBA00023136"/>
    </source>
</evidence>
<dbReference type="Proteomes" id="UP001652623">
    <property type="component" value="Chromosome 11"/>
</dbReference>
<evidence type="ECO:0000256" key="2">
    <source>
        <dbReference type="ARBA" id="ARBA00022448"/>
    </source>
</evidence>
<keyword evidence="14" id="KW-1185">Reference proteome</keyword>
<evidence type="ECO:0000256" key="11">
    <source>
        <dbReference type="ARBA" id="ARBA00038187"/>
    </source>
</evidence>
<feature type="transmembrane region" description="Helical" evidence="12">
    <location>
        <begin position="247"/>
        <end position="270"/>
    </location>
</feature>
<dbReference type="InterPro" id="IPR044880">
    <property type="entry name" value="NCX_ion-bd_dom_sf"/>
</dbReference>
<comment type="subcellular location">
    <subcellularLocation>
        <location evidence="1">Membrane</location>
        <topology evidence="1">Multi-pass membrane protein</topology>
    </subcellularLocation>
</comment>
<accession>A0A6P3YWP2</accession>
<evidence type="ECO:0000313" key="15">
    <source>
        <dbReference type="RefSeq" id="XP_015868818.3"/>
    </source>
</evidence>
<evidence type="ECO:0000256" key="6">
    <source>
        <dbReference type="ARBA" id="ARBA00022958"/>
    </source>
</evidence>
<dbReference type="PANTHER" id="PTHR12266">
    <property type="entry name" value="NA+/CA2+ K+ INDEPENDENT EXCHANGER"/>
    <property type="match status" value="1"/>
</dbReference>
<gene>
    <name evidence="15" type="primary">LOC107406229</name>
</gene>
<feature type="transmembrane region" description="Helical" evidence="12">
    <location>
        <begin position="151"/>
        <end position="177"/>
    </location>
</feature>
<feature type="transmembrane region" description="Helical" evidence="12">
    <location>
        <begin position="513"/>
        <end position="536"/>
    </location>
</feature>
<keyword evidence="7 12" id="KW-1133">Transmembrane helix</keyword>
<reference evidence="15" key="1">
    <citation type="submission" date="2025-08" db="UniProtKB">
        <authorList>
            <consortium name="RefSeq"/>
        </authorList>
    </citation>
    <scope>IDENTIFICATION</scope>
    <source>
        <tissue evidence="15">Seedling</tissue>
    </source>
</reference>
<evidence type="ECO:0000256" key="12">
    <source>
        <dbReference type="SAM" id="Phobius"/>
    </source>
</evidence>
<feature type="domain" description="Sodium/calcium exchanger membrane region" evidence="13">
    <location>
        <begin position="120"/>
        <end position="263"/>
    </location>
</feature>
<protein>
    <submittedName>
        <fullName evidence="15">Cation/calcium exchanger 1</fullName>
    </submittedName>
</protein>
<feature type="transmembrane region" description="Helical" evidence="12">
    <location>
        <begin position="111"/>
        <end position="130"/>
    </location>
</feature>
<keyword evidence="4" id="KW-0633">Potassium transport</keyword>
<dbReference type="GeneID" id="107406229"/>
<evidence type="ECO:0000256" key="1">
    <source>
        <dbReference type="ARBA" id="ARBA00004141"/>
    </source>
</evidence>
<keyword evidence="6" id="KW-0630">Potassium</keyword>
<dbReference type="InterPro" id="IPR051359">
    <property type="entry name" value="CaCA_antiporter"/>
</dbReference>
<comment type="similarity">
    <text evidence="11">Belongs to the Ca(2+):cation antiporter (CaCA) (TC 2.A.19) family. Cation/calcium exchanger (CCX) subfamily.</text>
</comment>
<name>A0A6P3YWP2_ZIZJJ</name>
<evidence type="ECO:0000256" key="10">
    <source>
        <dbReference type="ARBA" id="ARBA00023201"/>
    </source>
</evidence>
<keyword evidence="3" id="KW-0050">Antiport</keyword>
<keyword evidence="2" id="KW-0813">Transport</keyword>
<feature type="transmembrane region" description="Helical" evidence="12">
    <location>
        <begin position="189"/>
        <end position="209"/>
    </location>
</feature>
<evidence type="ECO:0000256" key="5">
    <source>
        <dbReference type="ARBA" id="ARBA00022692"/>
    </source>
</evidence>
<organism evidence="14 15">
    <name type="scientific">Ziziphus jujuba</name>
    <name type="common">Chinese jujube</name>
    <name type="synonym">Ziziphus sativa</name>
    <dbReference type="NCBI Taxonomy" id="326968"/>
    <lineage>
        <taxon>Eukaryota</taxon>
        <taxon>Viridiplantae</taxon>
        <taxon>Streptophyta</taxon>
        <taxon>Embryophyta</taxon>
        <taxon>Tracheophyta</taxon>
        <taxon>Spermatophyta</taxon>
        <taxon>Magnoliopsida</taxon>
        <taxon>eudicotyledons</taxon>
        <taxon>Gunneridae</taxon>
        <taxon>Pentapetalae</taxon>
        <taxon>rosids</taxon>
        <taxon>fabids</taxon>
        <taxon>Rosales</taxon>
        <taxon>Rhamnaceae</taxon>
        <taxon>Paliureae</taxon>
        <taxon>Ziziphus</taxon>
    </lineage>
</organism>
<dbReference type="PANTHER" id="PTHR12266:SF24">
    <property type="entry name" value="CATION_CALCIUM EXCHANGER 1"/>
    <property type="match status" value="1"/>
</dbReference>
<feature type="transmembrane region" description="Helical" evidence="12">
    <location>
        <begin position="384"/>
        <end position="401"/>
    </location>
</feature>
<feature type="transmembrane region" description="Helical" evidence="12">
    <location>
        <begin position="467"/>
        <end position="492"/>
    </location>
</feature>
<dbReference type="RefSeq" id="XP_015868818.3">
    <property type="nucleotide sequence ID" value="XM_016013332.4"/>
</dbReference>
<proteinExistence type="inferred from homology"/>
<keyword evidence="10" id="KW-0739">Sodium transport</keyword>